<dbReference type="OrthoDB" id="272703at2759"/>
<dbReference type="EMBL" id="JAGRRH010000015">
    <property type="protein sequence ID" value="KAG7355704.1"/>
    <property type="molecule type" value="Genomic_DNA"/>
</dbReference>
<dbReference type="CDD" id="cd12232">
    <property type="entry name" value="RRM3_U2AF65"/>
    <property type="match status" value="1"/>
</dbReference>
<accession>A0A9K3L5F6</accession>
<dbReference type="SMART" id="SM00360">
    <property type="entry name" value="RRM"/>
    <property type="match status" value="3"/>
</dbReference>
<dbReference type="CDD" id="cd12231">
    <property type="entry name" value="RRM2_U2AF65"/>
    <property type="match status" value="1"/>
</dbReference>
<comment type="caution">
    <text evidence="7">The sequence shown here is derived from an EMBL/GenBank/DDBJ whole genome shotgun (WGS) entry which is preliminary data.</text>
</comment>
<feature type="region of interest" description="Disordered" evidence="5">
    <location>
        <begin position="1"/>
        <end position="137"/>
    </location>
</feature>
<evidence type="ECO:0000313" key="7">
    <source>
        <dbReference type="EMBL" id="KAG7355704.1"/>
    </source>
</evidence>
<dbReference type="CDD" id="cd12230">
    <property type="entry name" value="RRM1_U2AF65"/>
    <property type="match status" value="1"/>
</dbReference>
<proteinExistence type="predicted"/>
<evidence type="ECO:0000256" key="2">
    <source>
        <dbReference type="ARBA" id="ARBA00022884"/>
    </source>
</evidence>
<feature type="domain" description="RRM" evidence="6">
    <location>
        <begin position="334"/>
        <end position="414"/>
    </location>
</feature>
<feature type="compositionally biased region" description="Basic and acidic residues" evidence="5">
    <location>
        <begin position="59"/>
        <end position="71"/>
    </location>
</feature>
<evidence type="ECO:0000256" key="1">
    <source>
        <dbReference type="ARBA" id="ARBA00022664"/>
    </source>
</evidence>
<evidence type="ECO:0000259" key="6">
    <source>
        <dbReference type="PROSITE" id="PS50102"/>
    </source>
</evidence>
<dbReference type="Proteomes" id="UP000693970">
    <property type="component" value="Unassembled WGS sequence"/>
</dbReference>
<keyword evidence="3" id="KW-0508">mRNA splicing</keyword>
<evidence type="ECO:0000313" key="8">
    <source>
        <dbReference type="Proteomes" id="UP000693970"/>
    </source>
</evidence>
<dbReference type="GO" id="GO:0008380">
    <property type="term" value="P:RNA splicing"/>
    <property type="evidence" value="ECO:0007669"/>
    <property type="project" value="UniProtKB-KW"/>
</dbReference>
<dbReference type="GO" id="GO:0006397">
    <property type="term" value="P:mRNA processing"/>
    <property type="evidence" value="ECO:0007669"/>
    <property type="project" value="UniProtKB-KW"/>
</dbReference>
<dbReference type="GO" id="GO:0003723">
    <property type="term" value="F:RNA binding"/>
    <property type="evidence" value="ECO:0007669"/>
    <property type="project" value="UniProtKB-UniRule"/>
</dbReference>
<evidence type="ECO:0000256" key="5">
    <source>
        <dbReference type="SAM" id="MobiDB-lite"/>
    </source>
</evidence>
<name>A0A9K3L5F6_9STRA</name>
<dbReference type="Pfam" id="PF00076">
    <property type="entry name" value="RRM_1"/>
    <property type="match status" value="2"/>
</dbReference>
<dbReference type="InterPro" id="IPR000504">
    <property type="entry name" value="RRM_dom"/>
</dbReference>
<feature type="domain" description="RRM" evidence="6">
    <location>
        <begin position="215"/>
        <end position="300"/>
    </location>
</feature>
<reference evidence="7" key="2">
    <citation type="submission" date="2021-04" db="EMBL/GenBank/DDBJ databases">
        <authorList>
            <person name="Podell S."/>
        </authorList>
    </citation>
    <scope>NUCLEOTIDE SEQUENCE</scope>
    <source>
        <strain evidence="7">Hildebrandi</strain>
    </source>
</reference>
<feature type="region of interest" description="Disordered" evidence="5">
    <location>
        <begin position="155"/>
        <end position="175"/>
    </location>
</feature>
<keyword evidence="1" id="KW-0507">mRNA processing</keyword>
<feature type="compositionally biased region" description="Low complexity" evidence="5">
    <location>
        <begin position="45"/>
        <end position="54"/>
    </location>
</feature>
<organism evidence="7 8">
    <name type="scientific">Nitzschia inconspicua</name>
    <dbReference type="NCBI Taxonomy" id="303405"/>
    <lineage>
        <taxon>Eukaryota</taxon>
        <taxon>Sar</taxon>
        <taxon>Stramenopiles</taxon>
        <taxon>Ochrophyta</taxon>
        <taxon>Bacillariophyta</taxon>
        <taxon>Bacillariophyceae</taxon>
        <taxon>Bacillariophycidae</taxon>
        <taxon>Bacillariales</taxon>
        <taxon>Bacillariaceae</taxon>
        <taxon>Nitzschia</taxon>
    </lineage>
</organism>
<dbReference type="FunFam" id="3.30.70.330:FF:000097">
    <property type="entry name" value="U2 snRNP auxiliary factor large subunit"/>
    <property type="match status" value="1"/>
</dbReference>
<gene>
    <name evidence="7" type="ORF">IV203_000390</name>
</gene>
<protein>
    <submittedName>
        <fullName evidence="7">RNA recognition motif containing protein</fullName>
    </submittedName>
</protein>
<dbReference type="AlphaFoldDB" id="A0A9K3L5F6"/>
<keyword evidence="8" id="KW-1185">Reference proteome</keyword>
<keyword evidence="2 4" id="KW-0694">RNA-binding</keyword>
<evidence type="ECO:0000256" key="3">
    <source>
        <dbReference type="ARBA" id="ARBA00023187"/>
    </source>
</evidence>
<dbReference type="PANTHER" id="PTHR23139">
    <property type="entry name" value="RNA-BINDING PROTEIN"/>
    <property type="match status" value="1"/>
</dbReference>
<sequence>MSGRGRGISNAPAWMTRGGDEPPPPGLPPAMGGGGPPHQHYDAFGRLSRSPPMGGRRGGRYDDRPPYDYRRGNGGGPRGDGPWDGGRGRGGPNRGEGQGGGRRRDNHTRPPRDSPSVGSNSGGGGGGPPNSATASSSGLHGAITFRSFEEEMDWVEDRRRKRKTRPSKFDQEPTENQLAIDAGIMALSNPAATDFAGIPAGRDFSVVPQQTRHARRLYVGNLPPNVTEGELHTFFRGAIEQALVHKPTDNEDPILSVYINHERRFCFLEFRTVEMATACLALDGINIEGKGNVKVKRPNDYNPTMAPKVHPSAIPELDVSKLGIISGTVQDGPNKVFIGGLHYHLAEEQVLELLQAFGKVKAFHLVKNEPDSLTSKGYCFVEYADPSVTPVAVMGLNGMDLGGGKVLTARVAGERAGATALGGVLPTTASTVGATMTQPSVPDDINTGPKPGAIIVGGYDIEVLVDAALGLRPMPTAPMHLDQFGLPITMAAPMPVALPVLPQVPVSVPTAGNGLAVSHPGPSALDIANAALDAAFGGGGSVAALSQQRTRILVLLNMVTDEDLQTDEDYNGLKEEVEEEVAKYGTLVSIQIPRRAIGSIEPSAVRKIFLEYATVQDAANAEKELSGRQFGPNVVKASFFDEQEYAAGKLK</sequence>
<evidence type="ECO:0000256" key="4">
    <source>
        <dbReference type="PROSITE-ProRule" id="PRU00176"/>
    </source>
</evidence>
<reference evidence="7" key="1">
    <citation type="journal article" date="2021" name="Sci. Rep.">
        <title>Diploid genomic architecture of Nitzschia inconspicua, an elite biomass production diatom.</title>
        <authorList>
            <person name="Oliver A."/>
            <person name="Podell S."/>
            <person name="Pinowska A."/>
            <person name="Traller J.C."/>
            <person name="Smith S.R."/>
            <person name="McClure R."/>
            <person name="Beliaev A."/>
            <person name="Bohutskyi P."/>
            <person name="Hill E.A."/>
            <person name="Rabines A."/>
            <person name="Zheng H."/>
            <person name="Allen L.Z."/>
            <person name="Kuo A."/>
            <person name="Grigoriev I.V."/>
            <person name="Allen A.E."/>
            <person name="Hazlebeck D."/>
            <person name="Allen E.E."/>
        </authorList>
    </citation>
    <scope>NUCLEOTIDE SEQUENCE</scope>
    <source>
        <strain evidence="7">Hildebrandi</strain>
    </source>
</reference>
<feature type="compositionally biased region" description="Gly residues" evidence="5">
    <location>
        <begin position="72"/>
        <end position="100"/>
    </location>
</feature>
<dbReference type="PROSITE" id="PS50102">
    <property type="entry name" value="RRM"/>
    <property type="match status" value="2"/>
</dbReference>